<organism evidence="17 18">
    <name type="scientific">Methylomonas koyamae</name>
    <dbReference type="NCBI Taxonomy" id="702114"/>
    <lineage>
        <taxon>Bacteria</taxon>
        <taxon>Pseudomonadati</taxon>
        <taxon>Pseudomonadota</taxon>
        <taxon>Gammaproteobacteria</taxon>
        <taxon>Methylococcales</taxon>
        <taxon>Methylococcaceae</taxon>
        <taxon>Methylomonas</taxon>
    </lineage>
</organism>
<comment type="similarity">
    <text evidence="13">Belongs to the dus family.</text>
</comment>
<feature type="binding site" evidence="12">
    <location>
        <begin position="200"/>
        <end position="202"/>
    </location>
    <ligand>
        <name>FMN</name>
        <dbReference type="ChEBI" id="CHEBI:58210"/>
    </ligand>
</feature>
<evidence type="ECO:0000256" key="15">
    <source>
        <dbReference type="PIRSR" id="PIRSR006621-2"/>
    </source>
</evidence>
<dbReference type="NCBIfam" id="TIGR00737">
    <property type="entry name" value="nifR3_yhdG"/>
    <property type="match status" value="1"/>
</dbReference>
<feature type="domain" description="DUS-like FMN-binding" evidence="16">
    <location>
        <begin position="13"/>
        <end position="314"/>
    </location>
</feature>
<dbReference type="EC" id="1.3.1.-" evidence="12"/>
<evidence type="ECO:0000256" key="9">
    <source>
        <dbReference type="ARBA" id="ARBA00023002"/>
    </source>
</evidence>
<keyword evidence="6 12" id="KW-0819">tRNA processing</keyword>
<dbReference type="InterPro" id="IPR032887">
    <property type="entry name" value="DusB"/>
</dbReference>
<dbReference type="InterPro" id="IPR024036">
    <property type="entry name" value="tRNA-dHydroUridine_Synthase_C"/>
</dbReference>
<dbReference type="SUPFAM" id="SSF51395">
    <property type="entry name" value="FMN-linked oxidoreductases"/>
    <property type="match status" value="1"/>
</dbReference>
<evidence type="ECO:0000256" key="7">
    <source>
        <dbReference type="ARBA" id="ARBA00022857"/>
    </source>
</evidence>
<evidence type="ECO:0000256" key="6">
    <source>
        <dbReference type="ARBA" id="ARBA00022694"/>
    </source>
</evidence>
<protein>
    <recommendedName>
        <fullName evidence="12">tRNA-dihydrouridine synthase B</fullName>
        <ecNumber evidence="12">1.3.1.-</ecNumber>
    </recommendedName>
</protein>
<dbReference type="InterPro" id="IPR004652">
    <property type="entry name" value="DusB-like"/>
</dbReference>
<comment type="similarity">
    <text evidence="12">Belongs to the Dus family. DusB subfamily.</text>
</comment>
<dbReference type="GO" id="GO:0017150">
    <property type="term" value="F:tRNA dihydrouridine synthase activity"/>
    <property type="evidence" value="ECO:0007669"/>
    <property type="project" value="UniProtKB-UniRule"/>
</dbReference>
<dbReference type="GO" id="GO:0000049">
    <property type="term" value="F:tRNA binding"/>
    <property type="evidence" value="ECO:0007669"/>
    <property type="project" value="UniProtKB-UniRule"/>
</dbReference>
<keyword evidence="4 12" id="KW-0285">Flavoprotein</keyword>
<evidence type="ECO:0000313" key="17">
    <source>
        <dbReference type="EMBL" id="OAI26113.1"/>
    </source>
</evidence>
<evidence type="ECO:0000256" key="14">
    <source>
        <dbReference type="PIRSR" id="PIRSR006621-1"/>
    </source>
</evidence>
<dbReference type="GO" id="GO:0010181">
    <property type="term" value="F:FMN binding"/>
    <property type="evidence" value="ECO:0007669"/>
    <property type="project" value="UniProtKB-UniRule"/>
</dbReference>
<dbReference type="OrthoDB" id="9764501at2"/>
<evidence type="ECO:0000256" key="3">
    <source>
        <dbReference type="ARBA" id="ARBA00022555"/>
    </source>
</evidence>
<dbReference type="InterPro" id="IPR013785">
    <property type="entry name" value="Aldolase_TIM"/>
</dbReference>
<evidence type="ECO:0000256" key="2">
    <source>
        <dbReference type="ARBA" id="ARBA00002790"/>
    </source>
</evidence>
<dbReference type="InterPro" id="IPR018517">
    <property type="entry name" value="tRNA_hU_synthase_CS"/>
</dbReference>
<comment type="caution">
    <text evidence="17">The sequence shown here is derived from an EMBL/GenBank/DDBJ whole genome shotgun (WGS) entry which is preliminary data.</text>
</comment>
<evidence type="ECO:0000313" key="18">
    <source>
        <dbReference type="Proteomes" id="UP000077628"/>
    </source>
</evidence>
<evidence type="ECO:0000256" key="10">
    <source>
        <dbReference type="ARBA" id="ARBA00048205"/>
    </source>
</evidence>
<accession>A0A177P9I4</accession>
<keyword evidence="18" id="KW-1185">Reference proteome</keyword>
<dbReference type="PIRSF" id="PIRSF006621">
    <property type="entry name" value="Dus"/>
    <property type="match status" value="1"/>
</dbReference>
<comment type="catalytic activity">
    <reaction evidence="11 12">
        <text>a 5,6-dihydrouridine in tRNA + NAD(+) = a uridine in tRNA + NADH + H(+)</text>
        <dbReference type="Rhea" id="RHEA:54452"/>
        <dbReference type="Rhea" id="RHEA-COMP:13339"/>
        <dbReference type="Rhea" id="RHEA-COMP:13887"/>
        <dbReference type="ChEBI" id="CHEBI:15378"/>
        <dbReference type="ChEBI" id="CHEBI:57540"/>
        <dbReference type="ChEBI" id="CHEBI:57945"/>
        <dbReference type="ChEBI" id="CHEBI:65315"/>
        <dbReference type="ChEBI" id="CHEBI:74443"/>
    </reaction>
</comment>
<dbReference type="InterPro" id="IPR001269">
    <property type="entry name" value="DUS_fam"/>
</dbReference>
<dbReference type="AlphaFoldDB" id="A0A177P9I4"/>
<feature type="binding site" evidence="12 15">
    <location>
        <begin position="16"/>
        <end position="18"/>
    </location>
    <ligand>
        <name>FMN</name>
        <dbReference type="ChEBI" id="CHEBI:58210"/>
    </ligand>
</feature>
<dbReference type="Proteomes" id="UP000077628">
    <property type="component" value="Unassembled WGS sequence"/>
</dbReference>
<dbReference type="Pfam" id="PF01207">
    <property type="entry name" value="Dus"/>
    <property type="match status" value="1"/>
</dbReference>
<evidence type="ECO:0000259" key="16">
    <source>
        <dbReference type="Pfam" id="PF01207"/>
    </source>
</evidence>
<reference evidence="18" key="1">
    <citation type="submission" date="2016-03" db="EMBL/GenBank/DDBJ databases">
        <authorList>
            <person name="Heylen K."/>
            <person name="De Vos P."/>
            <person name="Vekeman B."/>
        </authorList>
    </citation>
    <scope>NUCLEOTIDE SEQUENCE [LARGE SCALE GENOMIC DNA]</scope>
    <source>
        <strain evidence="18">R-45383</strain>
    </source>
</reference>
<feature type="binding site" evidence="15">
    <location>
        <position position="169"/>
    </location>
    <ligand>
        <name>FMN</name>
        <dbReference type="ChEBI" id="CHEBI:58210"/>
    </ligand>
</feature>
<name>A0A177P9I4_9GAMM</name>
<dbReference type="EMBL" id="LUUK01000032">
    <property type="protein sequence ID" value="OAI26113.1"/>
    <property type="molecule type" value="Genomic_DNA"/>
</dbReference>
<comment type="catalytic activity">
    <reaction evidence="10 12">
        <text>a 5,6-dihydrouridine in tRNA + NADP(+) = a uridine in tRNA + NADPH + H(+)</text>
        <dbReference type="Rhea" id="RHEA:23624"/>
        <dbReference type="Rhea" id="RHEA-COMP:13339"/>
        <dbReference type="Rhea" id="RHEA-COMP:13887"/>
        <dbReference type="ChEBI" id="CHEBI:15378"/>
        <dbReference type="ChEBI" id="CHEBI:57783"/>
        <dbReference type="ChEBI" id="CHEBI:58349"/>
        <dbReference type="ChEBI" id="CHEBI:65315"/>
        <dbReference type="ChEBI" id="CHEBI:74443"/>
    </reaction>
</comment>
<dbReference type="PANTHER" id="PTHR45846">
    <property type="entry name" value="TRNA-DIHYDROURIDINE(47) SYNTHASE [NAD(P)(+)]-LIKE"/>
    <property type="match status" value="1"/>
</dbReference>
<proteinExistence type="inferred from homology"/>
<keyword evidence="3 12" id="KW-0820">tRNA-binding</keyword>
<gene>
    <name evidence="12" type="primary">dusB</name>
    <name evidence="17" type="ORF">A1355_19170</name>
</gene>
<evidence type="ECO:0000256" key="4">
    <source>
        <dbReference type="ARBA" id="ARBA00022630"/>
    </source>
</evidence>
<feature type="active site" description="Proton donor" evidence="12 14">
    <location>
        <position position="100"/>
    </location>
</feature>
<keyword evidence="8 12" id="KW-0694">RNA-binding</keyword>
<evidence type="ECO:0000256" key="11">
    <source>
        <dbReference type="ARBA" id="ARBA00048802"/>
    </source>
</evidence>
<dbReference type="Gene3D" id="3.20.20.70">
    <property type="entry name" value="Aldolase class I"/>
    <property type="match status" value="1"/>
</dbReference>
<keyword evidence="5 12" id="KW-0288">FMN</keyword>
<dbReference type="PROSITE" id="PS01136">
    <property type="entry name" value="UPF0034"/>
    <property type="match status" value="1"/>
</dbReference>
<evidence type="ECO:0000256" key="13">
    <source>
        <dbReference type="PIRNR" id="PIRNR006621"/>
    </source>
</evidence>
<dbReference type="CDD" id="cd02801">
    <property type="entry name" value="DUS_like_FMN"/>
    <property type="match status" value="1"/>
</dbReference>
<comment type="cofactor">
    <cofactor evidence="1 12 13 15">
        <name>FMN</name>
        <dbReference type="ChEBI" id="CHEBI:58210"/>
    </cofactor>
</comment>
<keyword evidence="7 12" id="KW-0521">NADP</keyword>
<feature type="binding site" evidence="12 15">
    <location>
        <begin position="224"/>
        <end position="225"/>
    </location>
    <ligand>
        <name>FMN</name>
        <dbReference type="ChEBI" id="CHEBI:58210"/>
    </ligand>
</feature>
<dbReference type="PANTHER" id="PTHR45846:SF1">
    <property type="entry name" value="TRNA-DIHYDROURIDINE(47) SYNTHASE [NAD(P)(+)]-LIKE"/>
    <property type="match status" value="1"/>
</dbReference>
<dbReference type="InterPro" id="IPR035587">
    <property type="entry name" value="DUS-like_FMN-bd"/>
</dbReference>
<evidence type="ECO:0000256" key="8">
    <source>
        <dbReference type="ARBA" id="ARBA00022884"/>
    </source>
</evidence>
<sequence length="325" mass="35688">MRIGPYSLPNNLLLAPMAGITDQPFRQLCRRFGAGLAVSEMVISNTELQQHPRTLQKTDYTGETGLRAVQILGNDPVKMAEAAKLNQQRGAHIIDINMGCPAKKVCSTAAGSALLKDEKLVENILTAVVAAVDIPVTLKIRTGWDRENRNAAKIASIAENCGIQALTIHGRTRACKFEGQAEYDTIRQVKQTARIPIIANGDIDSPEKARRVLAHTGADAIMIGRAAQGQPWIFAELAAALNGEHWQYPSLADVQGVMNSHLEHLYRFYGDDCGVRIARKHIGWYFERLGGLPAEHKQSINQAQHPVQQLTRVNASFNHLLPRAA</sequence>
<feature type="binding site" evidence="12 15">
    <location>
        <position position="139"/>
    </location>
    <ligand>
        <name>FMN</name>
        <dbReference type="ChEBI" id="CHEBI:58210"/>
    </ligand>
</feature>
<keyword evidence="9 12" id="KW-0560">Oxidoreductase</keyword>
<keyword evidence="15" id="KW-0547">Nucleotide-binding</keyword>
<dbReference type="GO" id="GO:0050660">
    <property type="term" value="F:flavin adenine dinucleotide binding"/>
    <property type="evidence" value="ECO:0007669"/>
    <property type="project" value="InterPro"/>
</dbReference>
<dbReference type="STRING" id="702114.A1355_19170"/>
<dbReference type="RefSeq" id="WP_064024854.1">
    <property type="nucleotide sequence ID" value="NZ_LUUK01000032.1"/>
</dbReference>
<evidence type="ECO:0000256" key="5">
    <source>
        <dbReference type="ARBA" id="ARBA00022643"/>
    </source>
</evidence>
<evidence type="ECO:0000256" key="12">
    <source>
        <dbReference type="HAMAP-Rule" id="MF_02042"/>
    </source>
</evidence>
<dbReference type="Gene3D" id="1.10.1200.80">
    <property type="entry name" value="Putative flavin oxidoreducatase, domain 2"/>
    <property type="match status" value="1"/>
</dbReference>
<evidence type="ECO:0000256" key="1">
    <source>
        <dbReference type="ARBA" id="ARBA00001917"/>
    </source>
</evidence>
<dbReference type="HAMAP" id="MF_02042">
    <property type="entry name" value="DusB_subfam"/>
    <property type="match status" value="1"/>
</dbReference>
<feature type="binding site" evidence="12 15">
    <location>
        <position position="70"/>
    </location>
    <ligand>
        <name>FMN</name>
        <dbReference type="ChEBI" id="CHEBI:58210"/>
    </ligand>
</feature>
<comment type="function">
    <text evidence="2 12 13">Catalyzes the synthesis of 5,6-dihydrouridine (D), a modified base found in the D-loop of most tRNAs, via the reduction of the C5-C6 double bond in target uridines.</text>
</comment>